<geneLocation type="plasmid" evidence="2 3">
    <name>pMJ100</name>
</geneLocation>
<dbReference type="PANTHER" id="PTHR13696">
    <property type="entry name" value="P-LOOP CONTAINING NUCLEOSIDE TRIPHOSPHATE HYDROLASE"/>
    <property type="match status" value="1"/>
</dbReference>
<dbReference type="CDD" id="cd02042">
    <property type="entry name" value="ParAB_family"/>
    <property type="match status" value="1"/>
</dbReference>
<dbReference type="Pfam" id="PF13614">
    <property type="entry name" value="AAA_31"/>
    <property type="match status" value="1"/>
</dbReference>
<dbReference type="AlphaFoldDB" id="B5EVV3"/>
<feature type="domain" description="AAA" evidence="1">
    <location>
        <begin position="138"/>
        <end position="308"/>
    </location>
</feature>
<dbReference type="InterPro" id="IPR027417">
    <property type="entry name" value="P-loop_NTPase"/>
</dbReference>
<keyword evidence="2" id="KW-0614">Plasmid</keyword>
<dbReference type="SUPFAM" id="SSF52540">
    <property type="entry name" value="P-loop containing nucleoside triphosphate hydrolases"/>
    <property type="match status" value="1"/>
</dbReference>
<dbReference type="Gene3D" id="3.40.50.300">
    <property type="entry name" value="P-loop containing nucleotide triphosphate hydrolases"/>
    <property type="match status" value="1"/>
</dbReference>
<dbReference type="EMBL" id="CP001134">
    <property type="protein sequence ID" value="ACH64641.1"/>
    <property type="molecule type" value="Genomic_DNA"/>
</dbReference>
<evidence type="ECO:0000313" key="3">
    <source>
        <dbReference type="Proteomes" id="UP000001857"/>
    </source>
</evidence>
<protein>
    <submittedName>
        <fullName evidence="2">Partitioning protein A</fullName>
    </submittedName>
</protein>
<name>B5EVV3_ALIFM</name>
<evidence type="ECO:0000313" key="2">
    <source>
        <dbReference type="EMBL" id="ACH64641.1"/>
    </source>
</evidence>
<reference evidence="2 3" key="2">
    <citation type="journal article" date="2009" name="Nature">
        <title>A single regulatory gene is sufficient to alter bacterial host range.</title>
        <authorList>
            <person name="Mandel M.J."/>
            <person name="Wollenberg M.S."/>
            <person name="Stabb E.V."/>
            <person name="Visick K.L."/>
            <person name="Ruby E.G."/>
        </authorList>
    </citation>
    <scope>NUCLEOTIDE SEQUENCE [LARGE SCALE GENOMIC DNA]</scope>
    <source>
        <strain evidence="2 3">MJ11</strain>
        <plasmid evidence="3">Plasmid pMJ100</plasmid>
    </source>
</reference>
<sequence length="456" mass="51997">MSNPMKNFMTSVKMMSPQETFKKLQSVNLAFQKIIFEKKRIEQIATSSEAEVETFDPLMCSNGKRMRVFSKSEILDDLFDGRDIRDLAEQMARYEIGGVYKDGSRTVWRVSQLERNQIAQSIANTFHPKVRLECEKIQIFVINNLKGGAGKTTFAVNIAAALATSLRTSYRIAVIDLDPQGSLTDLLLPYFKEQNEDALSIGDLLENDFELDEGETFESVCRDAFLETNIPNLWMCPARETDTKFDYLSKSRSMQDTNYKSHEALLPIINAVKDEFDVILIDTPPQLNEAAFAAQYVATSSIIPLMASQNDRDSTYKYTKQLPSYYRTMFSSGHHGYDFVRLVLSNTKEGSSKAEKKFIDEIKFFLSDDLYPQFKHSEAVKRCSDHFKTLFDLSPSEYSKQIKDSNRSQFGSKSALSNAQKNVIEIAESIERDMKAAWKNHRIQAGVEVQEVLEEL</sequence>
<dbReference type="Proteomes" id="UP000001857">
    <property type="component" value="Plasmid pMJ100"/>
</dbReference>
<proteinExistence type="predicted"/>
<dbReference type="InterPro" id="IPR050678">
    <property type="entry name" value="DNA_Partitioning_ATPase"/>
</dbReference>
<dbReference type="HOGENOM" id="CLU_037612_9_2_6"/>
<organism evidence="2 3">
    <name type="scientific">Aliivibrio fischeri (strain MJ11)</name>
    <name type="common">Vibrio fischeri</name>
    <dbReference type="NCBI Taxonomy" id="388396"/>
    <lineage>
        <taxon>Bacteria</taxon>
        <taxon>Pseudomonadati</taxon>
        <taxon>Pseudomonadota</taxon>
        <taxon>Gammaproteobacteria</taxon>
        <taxon>Vibrionales</taxon>
        <taxon>Vibrionaceae</taxon>
        <taxon>Aliivibrio</taxon>
    </lineage>
</organism>
<gene>
    <name evidence="2" type="ordered locus">VFMJ11_B0010</name>
</gene>
<dbReference type="InterPro" id="IPR025669">
    <property type="entry name" value="AAA_dom"/>
</dbReference>
<reference evidence="3" key="1">
    <citation type="submission" date="2008-08" db="EMBL/GenBank/DDBJ databases">
        <title>Complete sequence of Vibrio fischeri strain MJ11.</title>
        <authorList>
            <person name="Mandel M.J."/>
            <person name="Stabb E.V."/>
            <person name="Ruby E.G."/>
            <person name="Ferriera S."/>
            <person name="Johnson J."/>
            <person name="Kravitz S."/>
            <person name="Beeson K."/>
            <person name="Sutton G."/>
            <person name="Rogers Y.-H."/>
            <person name="Friedman R."/>
            <person name="Frazier M."/>
            <person name="Venter J.C."/>
        </authorList>
    </citation>
    <scope>NUCLEOTIDE SEQUENCE [LARGE SCALE GENOMIC DNA]</scope>
    <source>
        <strain evidence="3">MJ11</strain>
        <plasmid evidence="3">Plasmid pMJ100</plasmid>
    </source>
</reference>
<evidence type="ECO:0000259" key="1">
    <source>
        <dbReference type="Pfam" id="PF13614"/>
    </source>
</evidence>
<dbReference type="PANTHER" id="PTHR13696:SF52">
    <property type="entry name" value="PARA FAMILY PROTEIN CT_582"/>
    <property type="match status" value="1"/>
</dbReference>
<accession>B5EVV3</accession>
<dbReference type="RefSeq" id="WP_012534424.1">
    <property type="nucleotide sequence ID" value="NC_011185.1"/>
</dbReference>
<dbReference type="KEGG" id="vfm:VFMJ11_B0010"/>